<dbReference type="KEGG" id="tml:GSTUM_00005211001"/>
<dbReference type="Gene3D" id="1.10.10.10">
    <property type="entry name" value="Winged helix-like DNA-binding domain superfamily/Winged helix DNA-binding domain"/>
    <property type="match status" value="1"/>
</dbReference>
<feature type="compositionally biased region" description="Polar residues" evidence="2">
    <location>
        <begin position="51"/>
        <end position="63"/>
    </location>
</feature>
<feature type="region of interest" description="Disordered" evidence="2">
    <location>
        <begin position="1"/>
        <end position="172"/>
    </location>
</feature>
<dbReference type="PANTHER" id="PTHR12619:SF5">
    <property type="entry name" value="TRANSCRIPTION FACTOR RFX4"/>
    <property type="match status" value="1"/>
</dbReference>
<dbReference type="GeneID" id="9185744"/>
<keyword evidence="5" id="KW-1185">Reference proteome</keyword>
<evidence type="ECO:0000313" key="4">
    <source>
        <dbReference type="EMBL" id="CAZ81462.1"/>
    </source>
</evidence>
<dbReference type="PROSITE" id="PS51526">
    <property type="entry name" value="RFX_DBD"/>
    <property type="match status" value="1"/>
</dbReference>
<dbReference type="InterPro" id="IPR057321">
    <property type="entry name" value="RFX1-4/6/8-like_BCD"/>
</dbReference>
<dbReference type="FunCoup" id="D5GAA8">
    <property type="interactions" value="502"/>
</dbReference>
<dbReference type="InterPro" id="IPR036388">
    <property type="entry name" value="WH-like_DNA-bd_sf"/>
</dbReference>
<dbReference type="eggNOG" id="KOG3712">
    <property type="taxonomic scope" value="Eukaryota"/>
</dbReference>
<name>D5GAA8_TUBMM</name>
<keyword evidence="1" id="KW-0238">DNA-binding</keyword>
<dbReference type="GO" id="GO:0000978">
    <property type="term" value="F:RNA polymerase II cis-regulatory region sequence-specific DNA binding"/>
    <property type="evidence" value="ECO:0007669"/>
    <property type="project" value="TreeGrafter"/>
</dbReference>
<feature type="compositionally biased region" description="Low complexity" evidence="2">
    <location>
        <begin position="298"/>
        <end position="313"/>
    </location>
</feature>
<dbReference type="STRING" id="656061.D5GAA8"/>
<dbReference type="InParanoid" id="D5GAA8"/>
<dbReference type="RefSeq" id="XP_002837271.1">
    <property type="nucleotide sequence ID" value="XM_002837225.1"/>
</dbReference>
<feature type="compositionally biased region" description="Polar residues" evidence="2">
    <location>
        <begin position="15"/>
        <end position="24"/>
    </location>
</feature>
<evidence type="ECO:0000259" key="3">
    <source>
        <dbReference type="PROSITE" id="PS51526"/>
    </source>
</evidence>
<feature type="region of interest" description="Disordered" evidence="2">
    <location>
        <begin position="293"/>
        <end position="316"/>
    </location>
</feature>
<proteinExistence type="predicted"/>
<dbReference type="Pfam" id="PF25340">
    <property type="entry name" value="BCD_RFX"/>
    <property type="match status" value="1"/>
</dbReference>
<dbReference type="SUPFAM" id="SSF46785">
    <property type="entry name" value="Winged helix' DNA-binding domain"/>
    <property type="match status" value="1"/>
</dbReference>
<feature type="domain" description="RFX-type winged-helix" evidence="3">
    <location>
        <begin position="195"/>
        <end position="289"/>
    </location>
</feature>
<organism evidence="4 5">
    <name type="scientific">Tuber melanosporum (strain Mel28)</name>
    <name type="common">Perigord black truffle</name>
    <dbReference type="NCBI Taxonomy" id="656061"/>
    <lineage>
        <taxon>Eukaryota</taxon>
        <taxon>Fungi</taxon>
        <taxon>Dikarya</taxon>
        <taxon>Ascomycota</taxon>
        <taxon>Pezizomycotina</taxon>
        <taxon>Pezizomycetes</taxon>
        <taxon>Pezizales</taxon>
        <taxon>Tuberaceae</taxon>
        <taxon>Tuber</taxon>
    </lineage>
</organism>
<dbReference type="Proteomes" id="UP000006911">
    <property type="component" value="Unassembled WGS sequence"/>
</dbReference>
<dbReference type="FunFam" id="1.10.10.10:FF:000422">
    <property type="entry name" value="DNA-binding protein RFX7"/>
    <property type="match status" value="1"/>
</dbReference>
<dbReference type="PANTHER" id="PTHR12619">
    <property type="entry name" value="RFX TRANSCRIPTION FACTOR FAMILY"/>
    <property type="match status" value="1"/>
</dbReference>
<dbReference type="OMA" id="ENIRFMK"/>
<gene>
    <name evidence="4" type="ORF">GSTUM_00005211001</name>
</gene>
<protein>
    <submittedName>
        <fullName evidence="4">(Perigord truffle) hypothetical protein</fullName>
    </submittedName>
</protein>
<evidence type="ECO:0000256" key="2">
    <source>
        <dbReference type="SAM" id="MobiDB-lite"/>
    </source>
</evidence>
<dbReference type="GO" id="GO:0001228">
    <property type="term" value="F:DNA-binding transcription activator activity, RNA polymerase II-specific"/>
    <property type="evidence" value="ECO:0007669"/>
    <property type="project" value="EnsemblFungi"/>
</dbReference>
<evidence type="ECO:0000313" key="5">
    <source>
        <dbReference type="Proteomes" id="UP000006911"/>
    </source>
</evidence>
<evidence type="ECO:0000256" key="1">
    <source>
        <dbReference type="ARBA" id="ARBA00023125"/>
    </source>
</evidence>
<feature type="compositionally biased region" description="Polar residues" evidence="2">
    <location>
        <begin position="89"/>
        <end position="98"/>
    </location>
</feature>
<dbReference type="InterPro" id="IPR003150">
    <property type="entry name" value="DNA-bd_RFX"/>
</dbReference>
<dbReference type="InterPro" id="IPR036390">
    <property type="entry name" value="WH_DNA-bd_sf"/>
</dbReference>
<accession>D5GAA8</accession>
<dbReference type="HOGENOM" id="CLU_011526_0_0_1"/>
<dbReference type="EMBL" id="FN430075">
    <property type="protein sequence ID" value="CAZ81462.1"/>
    <property type="molecule type" value="Genomic_DNA"/>
</dbReference>
<sequence>MEDSSGSRSPLPHGPNSSGHSQTVRSRSRSIASNSSTPHPNAHPRIASGMPQYNQEPYNSENHPMTHPSLLVMTHNQITEIQPPIGTSLEVSPQTNTAFPIDPALGGSPPEQAPLPELRSPTTPVSEIPNFSQDRVPKDEESREFDSGMIVDEEEENAGPSSGRNSKRGSAIVEDSDAELRRLAEENKTVPLDELARRVRNDENTPSAEKTRQVYGLGWYVSPCPLRVAVPRNRVYARYVGICANERIKPLNPASFGKLVRLMFPEIKTRRLGVRGQSKYHYCGIRLAGEQSSPKVLQGSGSASGSEPPAQAAGDDHLQVFNPSAPLLSKLLTDSRMSNGSAPPFTFLSMKLSSFLQNELYFSRNEADNLSSNEILKLPDIDLYAPPGTDPDISATLTAIYRSHCTSLIECVRYMRLKQFHQLFISFHGTLTTPVQKLLGEPSIASWIRESDWVMYKEMIRLLSPLALQVVPPFVVTALRHLSTNLTSHISMTFAVQPQHVIDAKIVPSSIFSSLLDRLLRVNDAAHAAARFLGNPPDREQMVKDWKDYVNAQTIVDRELPCGSATVREILQTEVITLLQPPSTSVNGIPEVEDGSASTESVLDRWTQFLTYLPHRFPGTDPRLFNLCLGAAASAALRDLTTNGAVSFGSWWVVRCWVDEWMGWLAERGGFLRHSSESSIHIGGGHVGAEEERVSVEADLIDNGDELGHDDSGISLRGGEEPIHLLDEVGDDRDNRMVTIKFSK</sequence>
<reference evidence="4 5" key="1">
    <citation type="journal article" date="2010" name="Nature">
        <title>Perigord black truffle genome uncovers evolutionary origins and mechanisms of symbiosis.</title>
        <authorList>
            <person name="Martin F."/>
            <person name="Kohler A."/>
            <person name="Murat C."/>
            <person name="Balestrini R."/>
            <person name="Coutinho P.M."/>
            <person name="Jaillon O."/>
            <person name="Montanini B."/>
            <person name="Morin E."/>
            <person name="Noel B."/>
            <person name="Percudani R."/>
            <person name="Porcel B."/>
            <person name="Rubini A."/>
            <person name="Amicucci A."/>
            <person name="Amselem J."/>
            <person name="Anthouard V."/>
            <person name="Arcioni S."/>
            <person name="Artiguenave F."/>
            <person name="Aury J.M."/>
            <person name="Ballario P."/>
            <person name="Bolchi A."/>
            <person name="Brenna A."/>
            <person name="Brun A."/>
            <person name="Buee M."/>
            <person name="Cantarel B."/>
            <person name="Chevalier G."/>
            <person name="Couloux A."/>
            <person name="Da Silva C."/>
            <person name="Denoeud F."/>
            <person name="Duplessis S."/>
            <person name="Ghignone S."/>
            <person name="Hilselberger B."/>
            <person name="Iotti M."/>
            <person name="Marcais B."/>
            <person name="Mello A."/>
            <person name="Miranda M."/>
            <person name="Pacioni G."/>
            <person name="Quesneville H."/>
            <person name="Riccioni C."/>
            <person name="Ruotolo R."/>
            <person name="Splivallo R."/>
            <person name="Stocchi V."/>
            <person name="Tisserant E."/>
            <person name="Viscomi A.R."/>
            <person name="Zambonelli A."/>
            <person name="Zampieri E."/>
            <person name="Henrissat B."/>
            <person name="Lebrun M.H."/>
            <person name="Paolocci F."/>
            <person name="Bonfante P."/>
            <person name="Ottonello S."/>
            <person name="Wincker P."/>
        </authorList>
    </citation>
    <scope>NUCLEOTIDE SEQUENCE [LARGE SCALE GENOMIC DNA]</scope>
    <source>
        <strain evidence="4 5">Mel28</strain>
    </source>
</reference>
<feature type="compositionally biased region" description="Polar residues" evidence="2">
    <location>
        <begin position="120"/>
        <end position="133"/>
    </location>
</feature>
<dbReference type="GO" id="GO:0000785">
    <property type="term" value="C:chromatin"/>
    <property type="evidence" value="ECO:0007669"/>
    <property type="project" value="EnsemblFungi"/>
</dbReference>
<dbReference type="AlphaFoldDB" id="D5GAA8"/>
<feature type="compositionally biased region" description="Basic and acidic residues" evidence="2">
    <location>
        <begin position="135"/>
        <end position="146"/>
    </location>
</feature>
<dbReference type="InterPro" id="IPR039779">
    <property type="entry name" value="RFX-like"/>
</dbReference>
<dbReference type="Pfam" id="PF02257">
    <property type="entry name" value="RFX_DNA_binding"/>
    <property type="match status" value="1"/>
</dbReference>